<accession>A0A3M7RSU7</accession>
<name>A0A3M7RSU7_BRAPC</name>
<evidence type="ECO:0000313" key="2">
    <source>
        <dbReference type="Proteomes" id="UP000276133"/>
    </source>
</evidence>
<sequence>MKDKLKSKILLYTIFIAQPRLPGTIFQPKLLIIIYTQEIVAFYWVDFHTVLKFLASFPLIP</sequence>
<dbReference type="EMBL" id="REGN01002697">
    <property type="protein sequence ID" value="RNA26653.1"/>
    <property type="molecule type" value="Genomic_DNA"/>
</dbReference>
<dbReference type="Proteomes" id="UP000276133">
    <property type="component" value="Unassembled WGS sequence"/>
</dbReference>
<dbReference type="AlphaFoldDB" id="A0A3M7RSU7"/>
<gene>
    <name evidence="1" type="ORF">BpHYR1_039555</name>
</gene>
<organism evidence="1 2">
    <name type="scientific">Brachionus plicatilis</name>
    <name type="common">Marine rotifer</name>
    <name type="synonym">Brachionus muelleri</name>
    <dbReference type="NCBI Taxonomy" id="10195"/>
    <lineage>
        <taxon>Eukaryota</taxon>
        <taxon>Metazoa</taxon>
        <taxon>Spiralia</taxon>
        <taxon>Gnathifera</taxon>
        <taxon>Rotifera</taxon>
        <taxon>Eurotatoria</taxon>
        <taxon>Monogononta</taxon>
        <taxon>Pseudotrocha</taxon>
        <taxon>Ploima</taxon>
        <taxon>Brachionidae</taxon>
        <taxon>Brachionus</taxon>
    </lineage>
</organism>
<comment type="caution">
    <text evidence="1">The sequence shown here is derived from an EMBL/GenBank/DDBJ whole genome shotgun (WGS) entry which is preliminary data.</text>
</comment>
<proteinExistence type="predicted"/>
<reference evidence="1 2" key="1">
    <citation type="journal article" date="2018" name="Sci. Rep.">
        <title>Genomic signatures of local adaptation to the degree of environmental predictability in rotifers.</title>
        <authorList>
            <person name="Franch-Gras L."/>
            <person name="Hahn C."/>
            <person name="Garcia-Roger E.M."/>
            <person name="Carmona M.J."/>
            <person name="Serra M."/>
            <person name="Gomez A."/>
        </authorList>
    </citation>
    <scope>NUCLEOTIDE SEQUENCE [LARGE SCALE GENOMIC DNA]</scope>
    <source>
        <strain evidence="1">HYR1</strain>
    </source>
</reference>
<keyword evidence="2" id="KW-1185">Reference proteome</keyword>
<evidence type="ECO:0000313" key="1">
    <source>
        <dbReference type="EMBL" id="RNA26653.1"/>
    </source>
</evidence>
<protein>
    <submittedName>
        <fullName evidence="1">Uncharacterized protein</fullName>
    </submittedName>
</protein>